<evidence type="ECO:0000313" key="4">
    <source>
        <dbReference type="Proteomes" id="UP000564385"/>
    </source>
</evidence>
<evidence type="ECO:0000259" key="2">
    <source>
        <dbReference type="Pfam" id="PF07589"/>
    </source>
</evidence>
<evidence type="ECO:0000256" key="1">
    <source>
        <dbReference type="SAM" id="SignalP"/>
    </source>
</evidence>
<feature type="domain" description="Ice-binding protein C-terminal" evidence="2">
    <location>
        <begin position="146"/>
        <end position="168"/>
    </location>
</feature>
<dbReference type="Pfam" id="PF07589">
    <property type="entry name" value="PEP-CTERM"/>
    <property type="match status" value="1"/>
</dbReference>
<keyword evidence="1" id="KW-0732">Signal</keyword>
<dbReference type="AlphaFoldDB" id="A0A852VFE1"/>
<feature type="signal peptide" evidence="1">
    <location>
        <begin position="1"/>
        <end position="21"/>
    </location>
</feature>
<reference evidence="3 4" key="1">
    <citation type="submission" date="2020-07" db="EMBL/GenBank/DDBJ databases">
        <title>Genomic Encyclopedia of Type Strains, Phase IV (KMG-V): Genome sequencing to study the core and pangenomes of soil and plant-associated prokaryotes.</title>
        <authorList>
            <person name="Whitman W."/>
        </authorList>
    </citation>
    <scope>NUCLEOTIDE SEQUENCE [LARGE SCALE GENOMIC DNA]</scope>
    <source>
        <strain evidence="3 4">M8UP22</strain>
    </source>
</reference>
<name>A0A852VFE1_9BACT</name>
<dbReference type="EMBL" id="JACCCU010000001">
    <property type="protein sequence ID" value="NYF88965.1"/>
    <property type="molecule type" value="Genomic_DNA"/>
</dbReference>
<accession>A0A852VFE1</accession>
<dbReference type="InterPro" id="IPR013424">
    <property type="entry name" value="Ice-binding_C"/>
</dbReference>
<dbReference type="Proteomes" id="UP000564385">
    <property type="component" value="Unassembled WGS sequence"/>
</dbReference>
<sequence>MRLRLFLVAVCLFAINTVAQADVLYTFTISGAPGTLLSEFNGTATFVEPSILTTTTEISGASLTTTEVFAGARIIDLILDPVSETGCGALGTSDPFGCVQVGFADGLGIAEEYGTLLTSLGTYNGEDVTPNGTVDGSTTLSITQVTPEPSSISLFGTGLLGLVGVARRRSSQKKTAGLGPDDEGCLLPSAESSRYRYCIRHHRA</sequence>
<protein>
    <recommendedName>
        <fullName evidence="2">Ice-binding protein C-terminal domain-containing protein</fullName>
    </recommendedName>
</protein>
<comment type="caution">
    <text evidence="3">The sequence shown here is derived from an EMBL/GenBank/DDBJ whole genome shotgun (WGS) entry which is preliminary data.</text>
</comment>
<feature type="chain" id="PRO_5032641984" description="Ice-binding protein C-terminal domain-containing protein" evidence="1">
    <location>
        <begin position="22"/>
        <end position="204"/>
    </location>
</feature>
<organism evidence="3 4">
    <name type="scientific">Tunturiibacter lichenicola</name>
    <dbReference type="NCBI Taxonomy" id="2051959"/>
    <lineage>
        <taxon>Bacteria</taxon>
        <taxon>Pseudomonadati</taxon>
        <taxon>Acidobacteriota</taxon>
        <taxon>Terriglobia</taxon>
        <taxon>Terriglobales</taxon>
        <taxon>Acidobacteriaceae</taxon>
        <taxon>Tunturiibacter</taxon>
    </lineage>
</organism>
<proteinExistence type="predicted"/>
<dbReference type="NCBIfam" id="TIGR02595">
    <property type="entry name" value="PEP_CTERM"/>
    <property type="match status" value="1"/>
</dbReference>
<gene>
    <name evidence="3" type="ORF">HDF08_001032</name>
</gene>
<evidence type="ECO:0000313" key="3">
    <source>
        <dbReference type="EMBL" id="NYF88965.1"/>
    </source>
</evidence>